<protein>
    <submittedName>
        <fullName evidence="1">Hypp3190 protein</fullName>
    </submittedName>
</protein>
<evidence type="ECO:0000313" key="1">
    <source>
        <dbReference type="EMBL" id="CAH1265527.1"/>
    </source>
</evidence>
<proteinExistence type="predicted"/>
<gene>
    <name evidence="1" type="primary">Hypp3190</name>
    <name evidence="1" type="ORF">BLAG_LOCUS19478</name>
</gene>
<keyword evidence="2" id="KW-1185">Reference proteome</keyword>
<accession>A0A8K0A0J8</accession>
<name>A0A8K0A0J8_BRALA</name>
<reference evidence="1" key="1">
    <citation type="submission" date="2022-01" db="EMBL/GenBank/DDBJ databases">
        <authorList>
            <person name="Braso-Vives M."/>
        </authorList>
    </citation>
    <scope>NUCLEOTIDE SEQUENCE</scope>
</reference>
<dbReference type="OrthoDB" id="10020724at2759"/>
<dbReference type="EMBL" id="OV696690">
    <property type="protein sequence ID" value="CAH1265527.1"/>
    <property type="molecule type" value="Genomic_DNA"/>
</dbReference>
<evidence type="ECO:0000313" key="2">
    <source>
        <dbReference type="Proteomes" id="UP000838412"/>
    </source>
</evidence>
<organism evidence="1 2">
    <name type="scientific">Branchiostoma lanceolatum</name>
    <name type="common">Common lancelet</name>
    <name type="synonym">Amphioxus lanceolatum</name>
    <dbReference type="NCBI Taxonomy" id="7740"/>
    <lineage>
        <taxon>Eukaryota</taxon>
        <taxon>Metazoa</taxon>
        <taxon>Chordata</taxon>
        <taxon>Cephalochordata</taxon>
        <taxon>Leptocardii</taxon>
        <taxon>Amphioxiformes</taxon>
        <taxon>Branchiostomatidae</taxon>
        <taxon>Branchiostoma</taxon>
    </lineage>
</organism>
<dbReference type="AlphaFoldDB" id="A0A8K0A0J8"/>
<sequence length="318" mass="33740">MFAMERTDMTGVEVCRVITSAQTRSLPPHPTGALFSGSGIKSPDNRQPDTFLTVVRRMKTAILFLALLAGARADFWSDLWDGVQTNLLDPIVQTAQTAAQELVDTYVPVLGQAAQQLVGEAVQSAGDALTGLVSGKRKRQLLTDLGQIIQDGLTGLTEAVQQAVNGVTQTVQGELGNLINGLGGTTQTGSRGKMIVRGVKPKFLIKNRGKEMLVKMSRAVQSMARARGFFDDLTAAASSLFAPAIQQAQDAFNTLVDGVTATGAAIIDHGSALVNNVQSSLQQTYDQILGVTQPYLDDAQTIVSSIQGQFDAMFPSSA</sequence>
<dbReference type="Proteomes" id="UP000838412">
    <property type="component" value="Chromosome 5"/>
</dbReference>